<dbReference type="InterPro" id="IPR031559">
    <property type="entry name" value="SMG1"/>
</dbReference>
<comment type="caution">
    <text evidence="2">The sequence shown here is derived from an EMBL/GenBank/DDBJ whole genome shotgun (WGS) entry which is preliminary data.</text>
</comment>
<dbReference type="SUPFAM" id="SSF56112">
    <property type="entry name" value="Protein kinase-like (PK-like)"/>
    <property type="match status" value="1"/>
</dbReference>
<dbReference type="EMBL" id="JBJKFK010000702">
    <property type="protein sequence ID" value="KAL3315632.1"/>
    <property type="molecule type" value="Genomic_DNA"/>
</dbReference>
<dbReference type="InterPro" id="IPR011009">
    <property type="entry name" value="Kinase-like_dom_sf"/>
</dbReference>
<organism evidence="2 3">
    <name type="scientific">Cichlidogyrus casuarinus</name>
    <dbReference type="NCBI Taxonomy" id="1844966"/>
    <lineage>
        <taxon>Eukaryota</taxon>
        <taxon>Metazoa</taxon>
        <taxon>Spiralia</taxon>
        <taxon>Lophotrochozoa</taxon>
        <taxon>Platyhelminthes</taxon>
        <taxon>Monogenea</taxon>
        <taxon>Monopisthocotylea</taxon>
        <taxon>Dactylogyridea</taxon>
        <taxon>Ancyrocephalidae</taxon>
        <taxon>Cichlidogyrus</taxon>
    </lineage>
</organism>
<dbReference type="Pfam" id="PF15785">
    <property type="entry name" value="SMG1"/>
    <property type="match status" value="1"/>
</dbReference>
<dbReference type="PANTHER" id="PTHR11139">
    <property type="entry name" value="ATAXIA TELANGIECTASIA MUTATED ATM -RELATED"/>
    <property type="match status" value="1"/>
</dbReference>
<dbReference type="Gene3D" id="3.30.1010.10">
    <property type="entry name" value="Phosphatidylinositol 3-kinase Catalytic Subunit, Chain A, domain 4"/>
    <property type="match status" value="1"/>
</dbReference>
<dbReference type="InterPro" id="IPR050517">
    <property type="entry name" value="DDR_Repair_Kinase"/>
</dbReference>
<dbReference type="PANTHER" id="PTHR11139:SF119">
    <property type="entry name" value="SERINE_THREONINE-PROTEIN KINASE SMG1"/>
    <property type="match status" value="1"/>
</dbReference>
<accession>A0ABD2Q7U3</accession>
<dbReference type="Gene3D" id="1.10.1070.11">
    <property type="entry name" value="Phosphatidylinositol 3-/4-kinase, catalytic domain"/>
    <property type="match status" value="1"/>
</dbReference>
<dbReference type="GO" id="GO:0016301">
    <property type="term" value="F:kinase activity"/>
    <property type="evidence" value="ECO:0007669"/>
    <property type="project" value="UniProtKB-KW"/>
</dbReference>
<keyword evidence="3" id="KW-1185">Reference proteome</keyword>
<dbReference type="Pfam" id="PF00454">
    <property type="entry name" value="PI3_PI4_kinase"/>
    <property type="match status" value="1"/>
</dbReference>
<protein>
    <submittedName>
        <fullName evidence="2">Serine/threonine-protein kinase smg1</fullName>
    </submittedName>
</protein>
<reference evidence="2 3" key="1">
    <citation type="submission" date="2024-11" db="EMBL/GenBank/DDBJ databases">
        <title>Adaptive evolution of stress response genes in parasites aligns with host niche diversity.</title>
        <authorList>
            <person name="Hahn C."/>
            <person name="Resl P."/>
        </authorList>
    </citation>
    <scope>NUCLEOTIDE SEQUENCE [LARGE SCALE GENOMIC DNA]</scope>
    <source>
        <strain evidence="2">EGGRZ-B1_66</strain>
        <tissue evidence="2">Body</tissue>
    </source>
</reference>
<evidence type="ECO:0000313" key="2">
    <source>
        <dbReference type="EMBL" id="KAL3315632.1"/>
    </source>
</evidence>
<dbReference type="InterPro" id="IPR000403">
    <property type="entry name" value="PI3/4_kinase_cat_dom"/>
</dbReference>
<evidence type="ECO:0000259" key="1">
    <source>
        <dbReference type="PROSITE" id="PS50290"/>
    </source>
</evidence>
<dbReference type="PROSITE" id="PS50290">
    <property type="entry name" value="PI3_4_KINASE_3"/>
    <property type="match status" value="1"/>
</dbReference>
<keyword evidence="2" id="KW-0808">Transferase</keyword>
<name>A0ABD2Q7U3_9PLAT</name>
<dbReference type="InterPro" id="IPR036940">
    <property type="entry name" value="PI3/4_kinase_cat_sf"/>
</dbReference>
<proteinExistence type="predicted"/>
<keyword evidence="2" id="KW-0418">Kinase</keyword>
<feature type="domain" description="PI3K/PI4K catalytic" evidence="1">
    <location>
        <begin position="2046"/>
        <end position="2298"/>
    </location>
</feature>
<gene>
    <name evidence="2" type="primary">SMG1</name>
    <name evidence="2" type="ORF">Ciccas_005737</name>
</gene>
<evidence type="ECO:0000313" key="3">
    <source>
        <dbReference type="Proteomes" id="UP001626550"/>
    </source>
</evidence>
<dbReference type="Proteomes" id="UP001626550">
    <property type="component" value="Unassembled WGS sequence"/>
</dbReference>
<sequence>MPDIPKEHNSIAANSRPTKEIDYSDRIYLQISTKYDKVLSRRKQDILVKISLHHTHPNLEAHLKTIRKSDQAPSDRLVAATALLSALGSDLHLLSPLSSLHDPINKEQCRFIRILLEYCLYESNCSKDLHQVLSRICGQLWLLSSSDKSDHNTPIISLYLQYVCHLLQMSRHSNSDQFIQAALGHVNNLLQRPGGVDFNFRKDFNAQLAASQLSKVTELAIKILEQVALPIQVTEVSELLATLSSIYKQSDAENFRKEFASQFSKISDILIGWCVSPSSLSNRMDLGRIYAIFAKEFRFWWHLPEMNMNSLLSDLLSDWITTLREAVRIEKEQTCTTFSRHKSKDKDSRKPTATLTDTILKSQLYANVLIAILTGVKCHWENVSQDQRFDLDFSSTLNELSKIVPVLVGLSKPIVNNDRNILPVSRVPCTILGNAMCNSCTLISLLLDLFEHNFEPRNCAKIVMLPHELIQRDALTNPEAIQSVVNLLKTLEGFTEFADQVRDLWVLLLDSKLKLSDPGISVVESSRVLSQLLEVTPPSYAWKNVSSFLKDEHRTLLLLNILSTHVDSRQNMVKCAEIIDNLVLSDQWMQLSLRVRIGLLSFLREASLELTGNIVCQLTSVCGISTDVLYLLDFALASIKASASHFPAKSILALLREMELILDHKLSTLSQKFALTTLNLISTSLLNIGARDFLVQYKNCLEPLGNMCQTLLSSTDNRILGLAASILTELYGYFGAKRLVKSQLSTKVILAWHCFHRSDRCTPLVGTGFDTATQHSSGAFPSHNILSDFMVILSTGKLEDCDASEWFERTAKLVSPVPTESLEQVDAMEIVLSFLCTSLVESKLKSPPWNNSLRTLQAIEGAIRGLLHPPPANMTSEVVEKNPLAGFHLKSQESFALLSKEQQLTHVYLLLRFIDTLQRHMENGINGFALMYPTPSPSALAFYEANKATCIEWRKRMCRLVIKLAVNLPVFADFDKDLPCEVFAFIVNQSRGLLQEILASDQPVEHLKKYADLEEFFIILAMAYYHLGSNAELIALHLFLSELLPEAMPGNLVWVKTLAAVCRGHLDKALELTRQTTSGGTDSKFPKFDQFNLAIEFHLNTIVEGKLDHNLLKEASRQFEWKRLECLDSLSDWGSLTKSTCACNNGKKFDLKQRTAQSWQSPQVLSKLESFLHQSFCNSQESIDCIRNEIIEHESVLNRLQSLVSMADQSVLEEIPKLPFILFEHRPLLAYKLSLQNDYSYDVWWPRFLNMKGPFLKSLPGFLTSSLDIKSNVQFMRSIFSNIGIISTNPDLINQFTTATNSFVGSDIDSLDLLELGSLTSQVALLASCSKEQQISALDLLTHTIIQTIQDESGSLDFREKRSRLVASKLQTLFDFLQQDSWIETFHQSENSASSSLASRLLYISSLEHVPWLSRLPLAPPFKLCDVKSEKWLKTNPNASLSSLLVVATKLSSHSGDAWLRMANWCYSHGLSSILSQKTCPKRDHLERYSTRLGRLFAKKVNKEKLWQDVLMVVQELVTSSVNVPCIDNLNDEISLKMLSSKLLEKHSVSTDSATAQLEAAHHLSLVWQEIRPCLKELFTGHELRLLEKSAEAFRTYLTSFYVSVERNSRLSSSRIDYANLPLNRKSACLKMLNLLTFPNYKLRRRMSQLFNPHTSLDFTSCSAWLDCQPDLLVRLNHQDPLVRETISQLICEHLLPSLQSYYLSHHASTMNYLSAIVLPAIVNLISMRPGLTDAMLSVDVKPYYERIISKIESICEDDDATPCKLKNRKSVAEVSMAQLVQNTRLFVRELIRIALLWDELWIGFLTHYSSMLHKKCEMVFKLYQDLIKKNSPVNIIGPLNMNNPLKVIKPGSNKENHVPIVTALSGTKETRKKSATTNQLTTLSTELDLCVLEDEQKEYFKLAMKEMVVEPTVRLFAILKTATVDRETETTHESWFKKCATPLIGACLTEFKKFDHSKISLNTPVQLIRNLVRALQELPPPAKDLNAELDTHSLPLDEQQQDHLAASKMRSAFINIKSITSASWQQNCSHCVLLPGMGGKLVRAVGQSISVLNTKTRPKMFSLRSSEGRVYPYLLKGLEDLRLDERVMHQLKLFNLCVTTSQPTLMARTYEVTPLGTHIGLIQMVQGATPLFVLYKRHQLRQLERMKILVNQKNSKAVDMCDEEQAIHKSLRPSELFYERLKKHASSLEVSKIARNEWPEDSLRSVFESLEEDTPASLLSQELWGCSPSNAQWWSVTRRYIHSLASTSAFCHVFGLGDRHLDNLMVDLVNGQMVHIDFNICFERGTLMRVPEKVPFR</sequence>
<dbReference type="SMART" id="SM00146">
    <property type="entry name" value="PI3Kc"/>
    <property type="match status" value="1"/>
</dbReference>